<dbReference type="InterPro" id="IPR017972">
    <property type="entry name" value="Cyt_P450_CS"/>
</dbReference>
<dbReference type="PROSITE" id="PS51294">
    <property type="entry name" value="HTH_MYB"/>
    <property type="match status" value="1"/>
</dbReference>
<keyword evidence="13" id="KW-1185">Reference proteome</keyword>
<dbReference type="GO" id="GO:0005634">
    <property type="term" value="C:nucleus"/>
    <property type="evidence" value="ECO:0007669"/>
    <property type="project" value="UniProtKB-SubCell"/>
</dbReference>
<evidence type="ECO:0008006" key="14">
    <source>
        <dbReference type="Google" id="ProtNLM"/>
    </source>
</evidence>
<evidence type="ECO:0000256" key="7">
    <source>
        <dbReference type="ARBA" id="ARBA00023242"/>
    </source>
</evidence>
<dbReference type="PRINTS" id="PR00465">
    <property type="entry name" value="EP450IV"/>
</dbReference>
<keyword evidence="7" id="KW-0539">Nucleus</keyword>
<evidence type="ECO:0000259" key="10">
    <source>
        <dbReference type="PROSITE" id="PS50090"/>
    </source>
</evidence>
<sequence length="349" mass="40029">MGRHSCCYKQKLRNGLWSPEEDEKLLRHITKYGHGCWSSVPKQAVKIMSSKKSVVNLPPGPWTLPLIGNIHQIISSSLPHHCFKKLAEKYGPLMHLKLGEVPYVIVTSPEMAKEIMKTHDVSFCDRPNLMLSTIVSHNGRDIAFSAYGEYWRHLRKICVVELLSVKRVQSFRSIREEECSILIKSISASEASVVNLKEKIFSMTCGITMRAAFGKKSRHQQECLIKKDMWMKQIRTSKTRVAVNVWAIGRDSRYWVESESFKPERFLNSPIDFKGTDYEYLPFGAGRRMCPGIAFGIPNVELPLAQLLYHFDWKLPNGMKNEELDMTESFGITSGRKSDLCLIPFTRRL</sequence>
<dbReference type="GO" id="GO:0004497">
    <property type="term" value="F:monooxygenase activity"/>
    <property type="evidence" value="ECO:0007669"/>
    <property type="project" value="UniProtKB-KW"/>
</dbReference>
<evidence type="ECO:0000259" key="11">
    <source>
        <dbReference type="PROSITE" id="PS51294"/>
    </source>
</evidence>
<dbReference type="InterPro" id="IPR002403">
    <property type="entry name" value="Cyt_P450_E_grp-IV"/>
</dbReference>
<name>A0A9D4Y5R3_PEA</name>
<dbReference type="PROSITE" id="PS50090">
    <property type="entry name" value="MYB_LIKE"/>
    <property type="match status" value="1"/>
</dbReference>
<dbReference type="GO" id="GO:0020037">
    <property type="term" value="F:heme binding"/>
    <property type="evidence" value="ECO:0007669"/>
    <property type="project" value="InterPro"/>
</dbReference>
<evidence type="ECO:0000256" key="9">
    <source>
        <dbReference type="RuleBase" id="RU000461"/>
    </source>
</evidence>
<dbReference type="InterPro" id="IPR017930">
    <property type="entry name" value="Myb_dom"/>
</dbReference>
<dbReference type="InterPro" id="IPR001005">
    <property type="entry name" value="SANT/Myb"/>
</dbReference>
<feature type="domain" description="HTH myb-type" evidence="11">
    <location>
        <begin position="9"/>
        <end position="43"/>
    </location>
</feature>
<proteinExistence type="inferred from homology"/>
<evidence type="ECO:0000256" key="5">
    <source>
        <dbReference type="ARBA" id="ARBA00023002"/>
    </source>
</evidence>
<comment type="similarity">
    <text evidence="2 9">Belongs to the cytochrome P450 family.</text>
</comment>
<dbReference type="SUPFAM" id="SSF48264">
    <property type="entry name" value="Cytochrome P450"/>
    <property type="match status" value="2"/>
</dbReference>
<protein>
    <recommendedName>
        <fullName evidence="14">Cytochrome P450</fullName>
    </recommendedName>
</protein>
<dbReference type="GO" id="GO:0016705">
    <property type="term" value="F:oxidoreductase activity, acting on paired donors, with incorporation or reduction of molecular oxygen"/>
    <property type="evidence" value="ECO:0007669"/>
    <property type="project" value="InterPro"/>
</dbReference>
<reference evidence="12 13" key="1">
    <citation type="journal article" date="2022" name="Nat. Genet.">
        <title>Improved pea reference genome and pan-genome highlight genomic features and evolutionary characteristics.</title>
        <authorList>
            <person name="Yang T."/>
            <person name="Liu R."/>
            <person name="Luo Y."/>
            <person name="Hu S."/>
            <person name="Wang D."/>
            <person name="Wang C."/>
            <person name="Pandey M.K."/>
            <person name="Ge S."/>
            <person name="Xu Q."/>
            <person name="Li N."/>
            <person name="Li G."/>
            <person name="Huang Y."/>
            <person name="Saxena R.K."/>
            <person name="Ji Y."/>
            <person name="Li M."/>
            <person name="Yan X."/>
            <person name="He Y."/>
            <person name="Liu Y."/>
            <person name="Wang X."/>
            <person name="Xiang C."/>
            <person name="Varshney R.K."/>
            <person name="Ding H."/>
            <person name="Gao S."/>
            <person name="Zong X."/>
        </authorList>
    </citation>
    <scope>NUCLEOTIDE SEQUENCE [LARGE SCALE GENOMIC DNA]</scope>
    <source>
        <strain evidence="12 13">cv. Zhongwan 6</strain>
    </source>
</reference>
<dbReference type="PROSITE" id="PS00086">
    <property type="entry name" value="CYTOCHROME_P450"/>
    <property type="match status" value="1"/>
</dbReference>
<keyword evidence="4 8" id="KW-0479">Metal-binding</keyword>
<evidence type="ECO:0000256" key="1">
    <source>
        <dbReference type="ARBA" id="ARBA00004123"/>
    </source>
</evidence>
<gene>
    <name evidence="12" type="ORF">KIW84_020227</name>
</gene>
<dbReference type="AlphaFoldDB" id="A0A9D4Y5R3"/>
<keyword evidence="5 9" id="KW-0560">Oxidoreductase</keyword>
<dbReference type="Gramene" id="Psat02G0022700-T1">
    <property type="protein sequence ID" value="KAI5432837.1"/>
    <property type="gene ID" value="KIW84_020227"/>
</dbReference>
<feature type="binding site" description="axial binding residue" evidence="8">
    <location>
        <position position="290"/>
    </location>
    <ligand>
        <name>heme</name>
        <dbReference type="ChEBI" id="CHEBI:30413"/>
    </ligand>
    <ligandPart>
        <name>Fe</name>
        <dbReference type="ChEBI" id="CHEBI:18248"/>
    </ligandPart>
</feature>
<dbReference type="SUPFAM" id="SSF46689">
    <property type="entry name" value="Homeodomain-like"/>
    <property type="match status" value="1"/>
</dbReference>
<evidence type="ECO:0000256" key="2">
    <source>
        <dbReference type="ARBA" id="ARBA00010617"/>
    </source>
</evidence>
<dbReference type="Proteomes" id="UP001058974">
    <property type="component" value="Chromosome 2"/>
</dbReference>
<keyword evidence="9" id="KW-0503">Monooxygenase</keyword>
<dbReference type="Pfam" id="PF00067">
    <property type="entry name" value="p450"/>
    <property type="match status" value="2"/>
</dbReference>
<comment type="cofactor">
    <cofactor evidence="8">
        <name>heme</name>
        <dbReference type="ChEBI" id="CHEBI:30413"/>
    </cofactor>
</comment>
<dbReference type="Gene3D" id="1.10.630.10">
    <property type="entry name" value="Cytochrome P450"/>
    <property type="match status" value="2"/>
</dbReference>
<dbReference type="EMBL" id="JAMSHJ010000002">
    <property type="protein sequence ID" value="KAI5432837.1"/>
    <property type="molecule type" value="Genomic_DNA"/>
</dbReference>
<dbReference type="CDD" id="cd00167">
    <property type="entry name" value="SANT"/>
    <property type="match status" value="1"/>
</dbReference>
<comment type="caution">
    <text evidence="12">The sequence shown here is derived from an EMBL/GenBank/DDBJ whole genome shotgun (WGS) entry which is preliminary data.</text>
</comment>
<accession>A0A9D4Y5R3</accession>
<dbReference type="Pfam" id="PF00249">
    <property type="entry name" value="Myb_DNA-binding"/>
    <property type="match status" value="1"/>
</dbReference>
<keyword evidence="6 8" id="KW-0408">Iron</keyword>
<organism evidence="12 13">
    <name type="scientific">Pisum sativum</name>
    <name type="common">Garden pea</name>
    <name type="synonym">Lathyrus oleraceus</name>
    <dbReference type="NCBI Taxonomy" id="3888"/>
    <lineage>
        <taxon>Eukaryota</taxon>
        <taxon>Viridiplantae</taxon>
        <taxon>Streptophyta</taxon>
        <taxon>Embryophyta</taxon>
        <taxon>Tracheophyta</taxon>
        <taxon>Spermatophyta</taxon>
        <taxon>Magnoliopsida</taxon>
        <taxon>eudicotyledons</taxon>
        <taxon>Gunneridae</taxon>
        <taxon>Pentapetalae</taxon>
        <taxon>rosids</taxon>
        <taxon>fabids</taxon>
        <taxon>Fabales</taxon>
        <taxon>Fabaceae</taxon>
        <taxon>Papilionoideae</taxon>
        <taxon>50 kb inversion clade</taxon>
        <taxon>NPAAA clade</taxon>
        <taxon>Hologalegina</taxon>
        <taxon>IRL clade</taxon>
        <taxon>Fabeae</taxon>
        <taxon>Lathyrus</taxon>
    </lineage>
</organism>
<keyword evidence="3 8" id="KW-0349">Heme</keyword>
<evidence type="ECO:0000256" key="3">
    <source>
        <dbReference type="ARBA" id="ARBA00022617"/>
    </source>
</evidence>
<feature type="domain" description="Myb-like" evidence="10">
    <location>
        <begin position="9"/>
        <end position="53"/>
    </location>
</feature>
<dbReference type="PANTHER" id="PTHR47955">
    <property type="entry name" value="CYTOCHROME P450 FAMILY 71 PROTEIN"/>
    <property type="match status" value="1"/>
</dbReference>
<dbReference type="InterPro" id="IPR009057">
    <property type="entry name" value="Homeodomain-like_sf"/>
</dbReference>
<dbReference type="GO" id="GO:0005506">
    <property type="term" value="F:iron ion binding"/>
    <property type="evidence" value="ECO:0007669"/>
    <property type="project" value="InterPro"/>
</dbReference>
<dbReference type="InterPro" id="IPR036396">
    <property type="entry name" value="Cyt_P450_sf"/>
</dbReference>
<dbReference type="Gene3D" id="1.10.10.60">
    <property type="entry name" value="Homeodomain-like"/>
    <property type="match status" value="1"/>
</dbReference>
<evidence type="ECO:0000313" key="13">
    <source>
        <dbReference type="Proteomes" id="UP001058974"/>
    </source>
</evidence>
<evidence type="ECO:0000256" key="8">
    <source>
        <dbReference type="PIRSR" id="PIRSR602403-1"/>
    </source>
</evidence>
<comment type="subcellular location">
    <subcellularLocation>
        <location evidence="1">Nucleus</location>
    </subcellularLocation>
</comment>
<dbReference type="PANTHER" id="PTHR47955:SF8">
    <property type="entry name" value="CYTOCHROME P450 71D11-LIKE"/>
    <property type="match status" value="1"/>
</dbReference>
<evidence type="ECO:0000313" key="12">
    <source>
        <dbReference type="EMBL" id="KAI5432837.1"/>
    </source>
</evidence>
<dbReference type="InterPro" id="IPR001128">
    <property type="entry name" value="Cyt_P450"/>
</dbReference>
<evidence type="ECO:0000256" key="6">
    <source>
        <dbReference type="ARBA" id="ARBA00023004"/>
    </source>
</evidence>
<evidence type="ECO:0000256" key="4">
    <source>
        <dbReference type="ARBA" id="ARBA00022723"/>
    </source>
</evidence>